<evidence type="ECO:0000313" key="3">
    <source>
        <dbReference type="Proteomes" id="UP001247805"/>
    </source>
</evidence>
<keyword evidence="3" id="KW-1185">Reference proteome</keyword>
<feature type="transmembrane region" description="Helical" evidence="1">
    <location>
        <begin position="7"/>
        <end position="30"/>
    </location>
</feature>
<protein>
    <submittedName>
        <fullName evidence="2">Uncharacterized protein</fullName>
    </submittedName>
</protein>
<organism evidence="2 3">
    <name type="scientific">Paraglaciecola aquimarina</name>
    <dbReference type="NCBI Taxonomy" id="1235557"/>
    <lineage>
        <taxon>Bacteria</taxon>
        <taxon>Pseudomonadati</taxon>
        <taxon>Pseudomonadota</taxon>
        <taxon>Gammaproteobacteria</taxon>
        <taxon>Alteromonadales</taxon>
        <taxon>Alteromonadaceae</taxon>
        <taxon>Paraglaciecola</taxon>
    </lineage>
</organism>
<accession>A0ABU3SSI2</accession>
<comment type="caution">
    <text evidence="2">The sequence shown here is derived from an EMBL/GenBank/DDBJ whole genome shotgun (WGS) entry which is preliminary data.</text>
</comment>
<proteinExistence type="predicted"/>
<sequence>MLKKLSLLIAQGFLALLPISLTLYFVVWLISTIESSLTPLIPEQFYFP</sequence>
<dbReference type="Proteomes" id="UP001247805">
    <property type="component" value="Unassembled WGS sequence"/>
</dbReference>
<dbReference type="RefSeq" id="WP_316024677.1">
    <property type="nucleotide sequence ID" value="NZ_JAWDIO010000002.1"/>
</dbReference>
<keyword evidence="1" id="KW-0812">Transmembrane</keyword>
<gene>
    <name evidence="2" type="ORF">RS130_02680</name>
</gene>
<evidence type="ECO:0000313" key="2">
    <source>
        <dbReference type="EMBL" id="MDU0352978.1"/>
    </source>
</evidence>
<dbReference type="EMBL" id="JAWDIO010000002">
    <property type="protein sequence ID" value="MDU0352978.1"/>
    <property type="molecule type" value="Genomic_DNA"/>
</dbReference>
<keyword evidence="1" id="KW-0472">Membrane</keyword>
<keyword evidence="1" id="KW-1133">Transmembrane helix</keyword>
<name>A0ABU3SSI2_9ALTE</name>
<reference evidence="2 3" key="1">
    <citation type="submission" date="2023-10" db="EMBL/GenBank/DDBJ databases">
        <title>Glaciecola aquimarina strain GGW-M5 nov., isolated from a coastal seawater.</title>
        <authorList>
            <person name="Bayburt H."/>
            <person name="Kim J.M."/>
            <person name="Choi B.J."/>
            <person name="Jeon C.O."/>
        </authorList>
    </citation>
    <scope>NUCLEOTIDE SEQUENCE [LARGE SCALE GENOMIC DNA]</scope>
    <source>
        <strain evidence="2 3">KCTC 32108</strain>
    </source>
</reference>
<evidence type="ECO:0000256" key="1">
    <source>
        <dbReference type="SAM" id="Phobius"/>
    </source>
</evidence>